<protein>
    <submittedName>
        <fullName evidence="1">Uncharacterized protein</fullName>
    </submittedName>
</protein>
<dbReference type="EMBL" id="GBRH01220520">
    <property type="protein sequence ID" value="JAD77375.1"/>
    <property type="molecule type" value="Transcribed_RNA"/>
</dbReference>
<dbReference type="AlphaFoldDB" id="A0A0A9CVF6"/>
<reference evidence="1" key="1">
    <citation type="submission" date="2014-09" db="EMBL/GenBank/DDBJ databases">
        <authorList>
            <person name="Magalhaes I.L.F."/>
            <person name="Oliveira U."/>
            <person name="Santos F.R."/>
            <person name="Vidigal T.H.D.A."/>
            <person name="Brescovit A.D."/>
            <person name="Santos A.J."/>
        </authorList>
    </citation>
    <scope>NUCLEOTIDE SEQUENCE</scope>
    <source>
        <tissue evidence="1">Shoot tissue taken approximately 20 cm above the soil surface</tissue>
    </source>
</reference>
<evidence type="ECO:0000313" key="1">
    <source>
        <dbReference type="EMBL" id="JAD77375.1"/>
    </source>
</evidence>
<sequence>MLMPPLTPSYLSCSQLTKLFATPAGYVYLGYSVVEMSLFVCCEGTGYVLLPLI</sequence>
<proteinExistence type="predicted"/>
<name>A0A0A9CVF6_ARUDO</name>
<reference evidence="1" key="2">
    <citation type="journal article" date="2015" name="Data Brief">
        <title>Shoot transcriptome of the giant reed, Arundo donax.</title>
        <authorList>
            <person name="Barrero R.A."/>
            <person name="Guerrero F.D."/>
            <person name="Moolhuijzen P."/>
            <person name="Goolsby J.A."/>
            <person name="Tidwell J."/>
            <person name="Bellgard S.E."/>
            <person name="Bellgard M.I."/>
        </authorList>
    </citation>
    <scope>NUCLEOTIDE SEQUENCE</scope>
    <source>
        <tissue evidence="1">Shoot tissue taken approximately 20 cm above the soil surface</tissue>
    </source>
</reference>
<accession>A0A0A9CVF6</accession>
<organism evidence="1">
    <name type="scientific">Arundo donax</name>
    <name type="common">Giant reed</name>
    <name type="synonym">Donax arundinaceus</name>
    <dbReference type="NCBI Taxonomy" id="35708"/>
    <lineage>
        <taxon>Eukaryota</taxon>
        <taxon>Viridiplantae</taxon>
        <taxon>Streptophyta</taxon>
        <taxon>Embryophyta</taxon>
        <taxon>Tracheophyta</taxon>
        <taxon>Spermatophyta</taxon>
        <taxon>Magnoliopsida</taxon>
        <taxon>Liliopsida</taxon>
        <taxon>Poales</taxon>
        <taxon>Poaceae</taxon>
        <taxon>PACMAD clade</taxon>
        <taxon>Arundinoideae</taxon>
        <taxon>Arundineae</taxon>
        <taxon>Arundo</taxon>
    </lineage>
</organism>